<dbReference type="InParanoid" id="A0A1Y2EY90"/>
<comment type="caution">
    <text evidence="9">The sequence shown here is derived from an EMBL/GenBank/DDBJ whole genome shotgun (WGS) entry which is preliminary data.</text>
</comment>
<gene>
    <name evidence="9" type="ORF">BCR35DRAFT_305827</name>
</gene>
<evidence type="ECO:0000256" key="4">
    <source>
        <dbReference type="ARBA" id="ARBA00022989"/>
    </source>
</evidence>
<accession>A0A1Y2EY90</accession>
<keyword evidence="5 7" id="KW-0472">Membrane</keyword>
<feature type="region of interest" description="Disordered" evidence="6">
    <location>
        <begin position="1"/>
        <end position="25"/>
    </location>
</feature>
<dbReference type="Proteomes" id="UP000193467">
    <property type="component" value="Unassembled WGS sequence"/>
</dbReference>
<evidence type="ECO:0000256" key="1">
    <source>
        <dbReference type="ARBA" id="ARBA00004211"/>
    </source>
</evidence>
<name>A0A1Y2EY90_9BASI</name>
<proteinExistence type="inferred from homology"/>
<evidence type="ECO:0000256" key="2">
    <source>
        <dbReference type="ARBA" id="ARBA00009063"/>
    </source>
</evidence>
<feature type="transmembrane region" description="Helical" evidence="7">
    <location>
        <begin position="271"/>
        <end position="289"/>
    </location>
</feature>
<evidence type="ECO:0000256" key="6">
    <source>
        <dbReference type="SAM" id="MobiDB-lite"/>
    </source>
</evidence>
<dbReference type="GO" id="GO:0006906">
    <property type="term" value="P:vesicle fusion"/>
    <property type="evidence" value="ECO:0007669"/>
    <property type="project" value="TreeGrafter"/>
</dbReference>
<dbReference type="InterPro" id="IPR000727">
    <property type="entry name" value="T_SNARE_dom"/>
</dbReference>
<dbReference type="GO" id="GO:0012505">
    <property type="term" value="C:endomembrane system"/>
    <property type="evidence" value="ECO:0007669"/>
    <property type="project" value="TreeGrafter"/>
</dbReference>
<keyword evidence="4 7" id="KW-1133">Transmembrane helix</keyword>
<feature type="domain" description="T-SNARE coiled-coil homology" evidence="8">
    <location>
        <begin position="191"/>
        <end position="258"/>
    </location>
</feature>
<evidence type="ECO:0000313" key="9">
    <source>
        <dbReference type="EMBL" id="ORY76582.1"/>
    </source>
</evidence>
<dbReference type="InterPro" id="IPR006011">
    <property type="entry name" value="Syntaxin_N"/>
</dbReference>
<dbReference type="AlphaFoldDB" id="A0A1Y2EY90"/>
<comment type="similarity">
    <text evidence="2">Belongs to the syntaxin family.</text>
</comment>
<dbReference type="STRING" id="106004.A0A1Y2EY90"/>
<dbReference type="GO" id="GO:0005484">
    <property type="term" value="F:SNAP receptor activity"/>
    <property type="evidence" value="ECO:0007669"/>
    <property type="project" value="TreeGrafter"/>
</dbReference>
<dbReference type="GO" id="GO:0031201">
    <property type="term" value="C:SNARE complex"/>
    <property type="evidence" value="ECO:0007669"/>
    <property type="project" value="TreeGrafter"/>
</dbReference>
<dbReference type="OrthoDB" id="10255013at2759"/>
<dbReference type="InterPro" id="IPR010989">
    <property type="entry name" value="SNARE"/>
</dbReference>
<dbReference type="GO" id="GO:0048278">
    <property type="term" value="P:vesicle docking"/>
    <property type="evidence" value="ECO:0007669"/>
    <property type="project" value="TreeGrafter"/>
</dbReference>
<evidence type="ECO:0000259" key="8">
    <source>
        <dbReference type="SMART" id="SM00397"/>
    </source>
</evidence>
<evidence type="ECO:0000313" key="10">
    <source>
        <dbReference type="Proteomes" id="UP000193467"/>
    </source>
</evidence>
<dbReference type="GO" id="GO:0006887">
    <property type="term" value="P:exocytosis"/>
    <property type="evidence" value="ECO:0007669"/>
    <property type="project" value="TreeGrafter"/>
</dbReference>
<evidence type="ECO:0000256" key="3">
    <source>
        <dbReference type="ARBA" id="ARBA00022692"/>
    </source>
</evidence>
<dbReference type="PANTHER" id="PTHR19957:SF307">
    <property type="entry name" value="PROTEIN SSO1-RELATED"/>
    <property type="match status" value="1"/>
</dbReference>
<protein>
    <submittedName>
        <fullName evidence="9">t-SNARE</fullName>
    </submittedName>
</protein>
<evidence type="ECO:0000256" key="5">
    <source>
        <dbReference type="ARBA" id="ARBA00023136"/>
    </source>
</evidence>
<dbReference type="Pfam" id="PF00804">
    <property type="entry name" value="Syntaxin"/>
    <property type="match status" value="1"/>
</dbReference>
<dbReference type="SMART" id="SM00397">
    <property type="entry name" value="t_SNARE"/>
    <property type="match status" value="1"/>
</dbReference>
<dbReference type="GO" id="GO:0006886">
    <property type="term" value="P:intracellular protein transport"/>
    <property type="evidence" value="ECO:0007669"/>
    <property type="project" value="TreeGrafter"/>
</dbReference>
<dbReference type="SUPFAM" id="SSF47661">
    <property type="entry name" value="t-snare proteins"/>
    <property type="match status" value="1"/>
</dbReference>
<comment type="subcellular location">
    <subcellularLocation>
        <location evidence="1">Membrane</location>
        <topology evidence="1">Single-pass type IV membrane protein</topology>
    </subcellularLocation>
</comment>
<organism evidence="9 10">
    <name type="scientific">Leucosporidium creatinivorum</name>
    <dbReference type="NCBI Taxonomy" id="106004"/>
    <lineage>
        <taxon>Eukaryota</taxon>
        <taxon>Fungi</taxon>
        <taxon>Dikarya</taxon>
        <taxon>Basidiomycota</taxon>
        <taxon>Pucciniomycotina</taxon>
        <taxon>Microbotryomycetes</taxon>
        <taxon>Leucosporidiales</taxon>
        <taxon>Leucosporidium</taxon>
    </lineage>
</organism>
<sequence length="335" mass="35808">MNRLLPQNKASGYHQVGEQSAQTAGLKDKDLKMNEVGVGLDLGSDAFYDEVSSIRDAVRLFESSIQDLTTKQAFSLSQPSPELTNQVDGLTLSLTSTTSSLTQRIAALSPQVGKDEARRGHWETLKGSLGRAVNKLQIAEKGHRERIRERVARQYKIVKPEATEDEVKQVLEAGNGGQIFAQAVASSRSEDALAVLSEAKDRRSEILKLEANLVELAALFQQVQGLVAAQDQQFISIEEAAYKTEEDMGAGVKQLGTAKISAAAARHKRKLCAAFAGVILIVIIIVVVVEVKSNSNGPSSTKTETATVEATTPAAATVADAATAAATAAAVRLRW</sequence>
<evidence type="ECO:0000256" key="7">
    <source>
        <dbReference type="SAM" id="Phobius"/>
    </source>
</evidence>
<dbReference type="Gene3D" id="1.20.58.70">
    <property type="match status" value="1"/>
</dbReference>
<dbReference type="PANTHER" id="PTHR19957">
    <property type="entry name" value="SYNTAXIN"/>
    <property type="match status" value="1"/>
</dbReference>
<dbReference type="GO" id="GO:0000149">
    <property type="term" value="F:SNARE binding"/>
    <property type="evidence" value="ECO:0007669"/>
    <property type="project" value="TreeGrafter"/>
</dbReference>
<dbReference type="GO" id="GO:0005886">
    <property type="term" value="C:plasma membrane"/>
    <property type="evidence" value="ECO:0007669"/>
    <property type="project" value="TreeGrafter"/>
</dbReference>
<dbReference type="EMBL" id="MCGR01000034">
    <property type="protein sequence ID" value="ORY76582.1"/>
    <property type="molecule type" value="Genomic_DNA"/>
</dbReference>
<reference evidence="9 10" key="1">
    <citation type="submission" date="2016-07" db="EMBL/GenBank/DDBJ databases">
        <title>Pervasive Adenine N6-methylation of Active Genes in Fungi.</title>
        <authorList>
            <consortium name="DOE Joint Genome Institute"/>
            <person name="Mondo S.J."/>
            <person name="Dannebaum R.O."/>
            <person name="Kuo R.C."/>
            <person name="Labutti K."/>
            <person name="Haridas S."/>
            <person name="Kuo A."/>
            <person name="Salamov A."/>
            <person name="Ahrendt S.R."/>
            <person name="Lipzen A."/>
            <person name="Sullivan W."/>
            <person name="Andreopoulos W.B."/>
            <person name="Clum A."/>
            <person name="Lindquist E."/>
            <person name="Daum C."/>
            <person name="Ramamoorthy G.K."/>
            <person name="Gryganskyi A."/>
            <person name="Culley D."/>
            <person name="Magnuson J.K."/>
            <person name="James T.Y."/>
            <person name="O'Malley M.A."/>
            <person name="Stajich J.E."/>
            <person name="Spatafora J.W."/>
            <person name="Visel A."/>
            <person name="Grigoriev I.V."/>
        </authorList>
    </citation>
    <scope>NUCLEOTIDE SEQUENCE [LARGE SCALE GENOMIC DNA]</scope>
    <source>
        <strain evidence="9 10">62-1032</strain>
    </source>
</reference>
<keyword evidence="3 7" id="KW-0812">Transmembrane</keyword>
<keyword evidence="10" id="KW-1185">Reference proteome</keyword>
<dbReference type="InterPro" id="IPR045242">
    <property type="entry name" value="Syntaxin"/>
</dbReference>